<comment type="caution">
    <text evidence="1">The sequence shown here is derived from an EMBL/GenBank/DDBJ whole genome shotgun (WGS) entry which is preliminary data.</text>
</comment>
<sequence length="235" mass="26764">MGILYLHVGTHKTGTSSFQAYLSDHVERLKEDGIAVYRDRVRNRHSTNCIVTANSVLRKGLRTVARRSGILRPAGWLRCHAARGDLLRFLMMNSKQSVVLSAEALCFAREPSEMERVRKLLKGAPHQIVPVLCVREETGWRTSWFDYLDRWEKNSILDAGTGTDNVREPWYFDVDAIRSFWSQLGPLVEIDYDAAVREESSVLPALLRAMNLPLVASLDSYALNRRAEHVPSLQR</sequence>
<protein>
    <recommendedName>
        <fullName evidence="3">Sulfotransferase family protein</fullName>
    </recommendedName>
</protein>
<organism evidence="1 2">
    <name type="scientific">Litchfieldella qijiaojingensis</name>
    <dbReference type="NCBI Taxonomy" id="980347"/>
    <lineage>
        <taxon>Bacteria</taxon>
        <taxon>Pseudomonadati</taxon>
        <taxon>Pseudomonadota</taxon>
        <taxon>Gammaproteobacteria</taxon>
        <taxon>Oceanospirillales</taxon>
        <taxon>Halomonadaceae</taxon>
        <taxon>Litchfieldella</taxon>
    </lineage>
</organism>
<gene>
    <name evidence="1" type="ORF">GCM10007160_43380</name>
</gene>
<dbReference type="InterPro" id="IPR027417">
    <property type="entry name" value="P-loop_NTPase"/>
</dbReference>
<dbReference type="RefSeq" id="WP_189473040.1">
    <property type="nucleotide sequence ID" value="NZ_BMXS01000048.1"/>
</dbReference>
<reference evidence="2" key="1">
    <citation type="journal article" date="2019" name="Int. J. Syst. Evol. Microbiol.">
        <title>The Global Catalogue of Microorganisms (GCM) 10K type strain sequencing project: providing services to taxonomists for standard genome sequencing and annotation.</title>
        <authorList>
            <consortium name="The Broad Institute Genomics Platform"/>
            <consortium name="The Broad Institute Genome Sequencing Center for Infectious Disease"/>
            <person name="Wu L."/>
            <person name="Ma J."/>
        </authorList>
    </citation>
    <scope>NUCLEOTIDE SEQUENCE [LARGE SCALE GENOMIC DNA]</scope>
    <source>
        <strain evidence="2">KCTC 22228</strain>
    </source>
</reference>
<evidence type="ECO:0000313" key="2">
    <source>
        <dbReference type="Proteomes" id="UP000653056"/>
    </source>
</evidence>
<keyword evidence="2" id="KW-1185">Reference proteome</keyword>
<evidence type="ECO:0000313" key="1">
    <source>
        <dbReference type="EMBL" id="GGY11752.1"/>
    </source>
</evidence>
<dbReference type="SUPFAM" id="SSF52540">
    <property type="entry name" value="P-loop containing nucleoside triphosphate hydrolases"/>
    <property type="match status" value="1"/>
</dbReference>
<proteinExistence type="predicted"/>
<accession>A0ABQ2ZC76</accession>
<dbReference type="Proteomes" id="UP000653056">
    <property type="component" value="Unassembled WGS sequence"/>
</dbReference>
<evidence type="ECO:0008006" key="3">
    <source>
        <dbReference type="Google" id="ProtNLM"/>
    </source>
</evidence>
<name>A0ABQ2ZC76_9GAMM</name>
<dbReference type="EMBL" id="BMXS01000048">
    <property type="protein sequence ID" value="GGY11752.1"/>
    <property type="molecule type" value="Genomic_DNA"/>
</dbReference>